<proteinExistence type="predicted"/>
<dbReference type="AlphaFoldDB" id="A0A7S2PR93"/>
<name>A0A7S2PR93_9STRA</name>
<evidence type="ECO:0000313" key="1">
    <source>
        <dbReference type="EMBL" id="CAD9614898.1"/>
    </source>
</evidence>
<accession>A0A7S2PR93</accession>
<reference evidence="1" key="1">
    <citation type="submission" date="2021-01" db="EMBL/GenBank/DDBJ databases">
        <authorList>
            <person name="Corre E."/>
            <person name="Pelletier E."/>
            <person name="Niang G."/>
            <person name="Scheremetjew M."/>
            <person name="Finn R."/>
            <person name="Kale V."/>
            <person name="Holt S."/>
            <person name="Cochrane G."/>
            <person name="Meng A."/>
            <person name="Brown T."/>
            <person name="Cohen L."/>
        </authorList>
    </citation>
    <scope>NUCLEOTIDE SEQUENCE</scope>
    <source>
        <strain evidence="1">B650</strain>
    </source>
</reference>
<protein>
    <submittedName>
        <fullName evidence="1">Uncharacterized protein</fullName>
    </submittedName>
</protein>
<organism evidence="1">
    <name type="scientific">Leptocylindrus danicus</name>
    <dbReference type="NCBI Taxonomy" id="163516"/>
    <lineage>
        <taxon>Eukaryota</taxon>
        <taxon>Sar</taxon>
        <taxon>Stramenopiles</taxon>
        <taxon>Ochrophyta</taxon>
        <taxon>Bacillariophyta</taxon>
        <taxon>Coscinodiscophyceae</taxon>
        <taxon>Chaetocerotophycidae</taxon>
        <taxon>Leptocylindrales</taxon>
        <taxon>Leptocylindraceae</taxon>
        <taxon>Leptocylindrus</taxon>
    </lineage>
</organism>
<dbReference type="EMBL" id="HBGY01033834">
    <property type="protein sequence ID" value="CAD9614898.1"/>
    <property type="molecule type" value="Transcribed_RNA"/>
</dbReference>
<sequence length="126" mass="14405">MHAPKKCIVTFTSYASCDCSRIFRKRIVVYLAYISLNNMNGIFLRSIERLQCQLRYAEEILTRRSQEFHKTTTRSQLPTDPIHQSFRKESIHQYILPHASHSAVTSSITNSSPPKVTPITASFATS</sequence>
<gene>
    <name evidence="1" type="ORF">LDAN0321_LOCUS21261</name>
</gene>